<dbReference type="Proteomes" id="UP000266723">
    <property type="component" value="Unassembled WGS sequence"/>
</dbReference>
<protein>
    <submittedName>
        <fullName evidence="2">Uncharacterized protein</fullName>
    </submittedName>
</protein>
<keyword evidence="3" id="KW-1185">Reference proteome</keyword>
<evidence type="ECO:0000256" key="1">
    <source>
        <dbReference type="SAM" id="MobiDB-lite"/>
    </source>
</evidence>
<comment type="caution">
    <text evidence="2">The sequence shown here is derived from an EMBL/GenBank/DDBJ whole genome shotgun (WGS) entry which is preliminary data.</text>
</comment>
<accession>A0ABQ7CZQ7</accession>
<organism evidence="2 3">
    <name type="scientific">Brassica cretica</name>
    <name type="common">Mustard</name>
    <dbReference type="NCBI Taxonomy" id="69181"/>
    <lineage>
        <taxon>Eukaryota</taxon>
        <taxon>Viridiplantae</taxon>
        <taxon>Streptophyta</taxon>
        <taxon>Embryophyta</taxon>
        <taxon>Tracheophyta</taxon>
        <taxon>Spermatophyta</taxon>
        <taxon>Magnoliopsida</taxon>
        <taxon>eudicotyledons</taxon>
        <taxon>Gunneridae</taxon>
        <taxon>Pentapetalae</taxon>
        <taxon>rosids</taxon>
        <taxon>malvids</taxon>
        <taxon>Brassicales</taxon>
        <taxon>Brassicaceae</taxon>
        <taxon>Brassiceae</taxon>
        <taxon>Brassica</taxon>
    </lineage>
</organism>
<evidence type="ECO:0000313" key="2">
    <source>
        <dbReference type="EMBL" id="KAF3565572.1"/>
    </source>
</evidence>
<feature type="region of interest" description="Disordered" evidence="1">
    <location>
        <begin position="60"/>
        <end position="84"/>
    </location>
</feature>
<name>A0ABQ7CZQ7_BRACR</name>
<sequence length="84" mass="9482">MITHEFLVNESTKVNESSESSIFRPRWSAITLGTGVPHEVIGDIRVHLELKRGEKVTIGRTEHGSDLPERHHEVAVSHFSERPS</sequence>
<dbReference type="EMBL" id="QGKV02000759">
    <property type="protein sequence ID" value="KAF3565572.1"/>
    <property type="molecule type" value="Genomic_DNA"/>
</dbReference>
<evidence type="ECO:0000313" key="3">
    <source>
        <dbReference type="Proteomes" id="UP000266723"/>
    </source>
</evidence>
<reference evidence="2 3" key="1">
    <citation type="journal article" date="2020" name="BMC Genomics">
        <title>Intraspecific diversification of the crop wild relative Brassica cretica Lam. using demographic model selection.</title>
        <authorList>
            <person name="Kioukis A."/>
            <person name="Michalopoulou V.A."/>
            <person name="Briers L."/>
            <person name="Pirintsos S."/>
            <person name="Studholme D.J."/>
            <person name="Pavlidis P."/>
            <person name="Sarris P.F."/>
        </authorList>
    </citation>
    <scope>NUCLEOTIDE SEQUENCE [LARGE SCALE GENOMIC DNA]</scope>
    <source>
        <strain evidence="3">cv. PFS-1207/04</strain>
    </source>
</reference>
<proteinExistence type="predicted"/>
<gene>
    <name evidence="2" type="ORF">DY000_02016066</name>
</gene>